<dbReference type="AlphaFoldDB" id="A0A0R3RSB7"/>
<dbReference type="WBParaSite" id="EEL_0000471301-mRNA-1">
    <property type="protein sequence ID" value="EEL_0000471301-mRNA-1"/>
    <property type="gene ID" value="EEL_0000471301"/>
</dbReference>
<organism evidence="1 2">
    <name type="scientific">Elaeophora elaphi</name>
    <dbReference type="NCBI Taxonomy" id="1147741"/>
    <lineage>
        <taxon>Eukaryota</taxon>
        <taxon>Metazoa</taxon>
        <taxon>Ecdysozoa</taxon>
        <taxon>Nematoda</taxon>
        <taxon>Chromadorea</taxon>
        <taxon>Rhabditida</taxon>
        <taxon>Spirurina</taxon>
        <taxon>Spiruromorpha</taxon>
        <taxon>Filarioidea</taxon>
        <taxon>Onchocercidae</taxon>
        <taxon>Elaeophora</taxon>
    </lineage>
</organism>
<name>A0A0R3RSB7_9BILA</name>
<evidence type="ECO:0000313" key="2">
    <source>
        <dbReference type="WBParaSite" id="EEL_0000471301-mRNA-1"/>
    </source>
</evidence>
<protein>
    <submittedName>
        <fullName evidence="2">Uncharacterized protein</fullName>
    </submittedName>
</protein>
<keyword evidence="1" id="KW-1185">Reference proteome</keyword>
<accession>A0A0R3RSB7</accession>
<sequence>MRFIPVTSIPLYKQQAQSHAPVCQPSYPSDLLIFLVIVSLLSKLSAISSCK</sequence>
<proteinExistence type="predicted"/>
<dbReference type="Proteomes" id="UP000050640">
    <property type="component" value="Unplaced"/>
</dbReference>
<reference evidence="2" key="1">
    <citation type="submission" date="2017-02" db="UniProtKB">
        <authorList>
            <consortium name="WormBaseParasite"/>
        </authorList>
    </citation>
    <scope>IDENTIFICATION</scope>
</reference>
<evidence type="ECO:0000313" key="1">
    <source>
        <dbReference type="Proteomes" id="UP000050640"/>
    </source>
</evidence>